<feature type="transmembrane region" description="Helical" evidence="5">
    <location>
        <begin position="98"/>
        <end position="120"/>
    </location>
</feature>
<feature type="domain" description="Major facilitator superfamily (MFS) profile" evidence="6">
    <location>
        <begin position="9"/>
        <end position="385"/>
    </location>
</feature>
<evidence type="ECO:0000256" key="3">
    <source>
        <dbReference type="ARBA" id="ARBA00022989"/>
    </source>
</evidence>
<dbReference type="Gene3D" id="1.20.1250.20">
    <property type="entry name" value="MFS general substrate transporter like domains"/>
    <property type="match status" value="2"/>
</dbReference>
<comment type="subcellular location">
    <subcellularLocation>
        <location evidence="1">Membrane</location>
        <topology evidence="1">Multi-pass membrane protein</topology>
    </subcellularLocation>
</comment>
<sequence length="390" mass="41745">MKKQFKTGNVLSIAAAHLLHDVFASFFAPLIPLLTQKLGFNYAIAGLLTVIQRIPALLNPLIGLMADRLVIRSAIVAAPVVTITCMCLLGIAPSVAALGILFFVFGISAAVFHVTAPVLMRQVSGDKIGRGMSFFMFGGEMARTLGPLLVTAAVSWWGLEGIWRLIPFGLVASLVLFLNLRKIDKRHIQHQQKTEKAPLGQTVREITPFFASITPVMLLRAFSKTALSTFLPAYMVSTGSSIKTAAVALALMELTGAAGALLAGTWSDRIGRKAILIAVAVLSPVLMGLFTIASAPWQWVLIALMGLVLFANTPVFMAMIHDLETDRPSFANGVFMTLNFFAGSIVALLVGIFADRFGFVTTYQLSAAIGLGAIPFTCLIRTKSNDSSAS</sequence>
<gene>
    <name evidence="7" type="ORF">GT409_08290</name>
</gene>
<dbReference type="InterPro" id="IPR020846">
    <property type="entry name" value="MFS_dom"/>
</dbReference>
<dbReference type="AlphaFoldDB" id="A0A6P1M5Z3"/>
<proteinExistence type="predicted"/>
<organism evidence="7 8">
    <name type="scientific">Tichowtungia aerotolerans</name>
    <dbReference type="NCBI Taxonomy" id="2697043"/>
    <lineage>
        <taxon>Bacteria</taxon>
        <taxon>Pseudomonadati</taxon>
        <taxon>Kiritimatiellota</taxon>
        <taxon>Tichowtungiia</taxon>
        <taxon>Tichowtungiales</taxon>
        <taxon>Tichowtungiaceae</taxon>
        <taxon>Tichowtungia</taxon>
    </lineage>
</organism>
<dbReference type="Pfam" id="PF07690">
    <property type="entry name" value="MFS_1"/>
    <property type="match status" value="2"/>
</dbReference>
<dbReference type="PANTHER" id="PTHR43129:SF1">
    <property type="entry name" value="FOSMIDOMYCIN RESISTANCE PROTEIN"/>
    <property type="match status" value="1"/>
</dbReference>
<dbReference type="Proteomes" id="UP000464954">
    <property type="component" value="Chromosome"/>
</dbReference>
<dbReference type="InterPro" id="IPR005829">
    <property type="entry name" value="Sugar_transporter_CS"/>
</dbReference>
<dbReference type="EMBL" id="CP047593">
    <property type="protein sequence ID" value="QHI69452.1"/>
    <property type="molecule type" value="Genomic_DNA"/>
</dbReference>
<name>A0A6P1M5Z3_9BACT</name>
<feature type="transmembrane region" description="Helical" evidence="5">
    <location>
        <begin position="202"/>
        <end position="222"/>
    </location>
</feature>
<evidence type="ECO:0000313" key="7">
    <source>
        <dbReference type="EMBL" id="QHI69452.1"/>
    </source>
</evidence>
<evidence type="ECO:0000256" key="4">
    <source>
        <dbReference type="ARBA" id="ARBA00023136"/>
    </source>
</evidence>
<dbReference type="KEGG" id="taer:GT409_08290"/>
<feature type="transmembrane region" description="Helical" evidence="5">
    <location>
        <begin position="40"/>
        <end position="62"/>
    </location>
</feature>
<dbReference type="PANTHER" id="PTHR43129">
    <property type="entry name" value="FOSMIDOMYCIN RESISTANCE PROTEIN"/>
    <property type="match status" value="1"/>
</dbReference>
<dbReference type="PROSITE" id="PS00216">
    <property type="entry name" value="SUGAR_TRANSPORT_1"/>
    <property type="match status" value="1"/>
</dbReference>
<feature type="transmembrane region" description="Helical" evidence="5">
    <location>
        <begin position="360"/>
        <end position="380"/>
    </location>
</feature>
<feature type="transmembrane region" description="Helical" evidence="5">
    <location>
        <begin position="299"/>
        <end position="318"/>
    </location>
</feature>
<evidence type="ECO:0000259" key="6">
    <source>
        <dbReference type="PROSITE" id="PS50850"/>
    </source>
</evidence>
<feature type="transmembrane region" description="Helical" evidence="5">
    <location>
        <begin position="274"/>
        <end position="293"/>
    </location>
</feature>
<dbReference type="InterPro" id="IPR011701">
    <property type="entry name" value="MFS"/>
</dbReference>
<accession>A0A6P1M5Z3</accession>
<feature type="transmembrane region" description="Helical" evidence="5">
    <location>
        <begin position="242"/>
        <end position="262"/>
    </location>
</feature>
<dbReference type="PROSITE" id="PS50850">
    <property type="entry name" value="MFS"/>
    <property type="match status" value="1"/>
</dbReference>
<dbReference type="SUPFAM" id="SSF103473">
    <property type="entry name" value="MFS general substrate transporter"/>
    <property type="match status" value="1"/>
</dbReference>
<dbReference type="InterPro" id="IPR036259">
    <property type="entry name" value="MFS_trans_sf"/>
</dbReference>
<keyword evidence="3 5" id="KW-1133">Transmembrane helix</keyword>
<dbReference type="RefSeq" id="WP_160628634.1">
    <property type="nucleotide sequence ID" value="NZ_CP047593.1"/>
</dbReference>
<feature type="transmembrane region" description="Helical" evidence="5">
    <location>
        <begin position="69"/>
        <end position="92"/>
    </location>
</feature>
<evidence type="ECO:0000256" key="1">
    <source>
        <dbReference type="ARBA" id="ARBA00004141"/>
    </source>
</evidence>
<keyword evidence="4 5" id="KW-0472">Membrane</keyword>
<feature type="transmembrane region" description="Helical" evidence="5">
    <location>
        <begin position="141"/>
        <end position="159"/>
    </location>
</feature>
<dbReference type="CDD" id="cd17478">
    <property type="entry name" value="MFS_FsR"/>
    <property type="match status" value="1"/>
</dbReference>
<dbReference type="GO" id="GO:0022857">
    <property type="term" value="F:transmembrane transporter activity"/>
    <property type="evidence" value="ECO:0007669"/>
    <property type="project" value="InterPro"/>
</dbReference>
<evidence type="ECO:0000256" key="5">
    <source>
        <dbReference type="SAM" id="Phobius"/>
    </source>
</evidence>
<protein>
    <submittedName>
        <fullName evidence="7">MFS transporter</fullName>
    </submittedName>
</protein>
<evidence type="ECO:0000313" key="8">
    <source>
        <dbReference type="Proteomes" id="UP000464954"/>
    </source>
</evidence>
<evidence type="ECO:0000256" key="2">
    <source>
        <dbReference type="ARBA" id="ARBA00022692"/>
    </source>
</evidence>
<feature type="transmembrane region" description="Helical" evidence="5">
    <location>
        <begin position="330"/>
        <end position="354"/>
    </location>
</feature>
<reference evidence="7 8" key="1">
    <citation type="submission" date="2020-01" db="EMBL/GenBank/DDBJ databases">
        <title>Ponticoccus aerotolerans gen. nov., sp. nov., an anaerobic bacterium and proposal of Ponticoccusceae fam. nov., Ponticoccusles ord. nov. and Ponticoccuse classis nov. in the phylum Kiritimatiellaeota.</title>
        <authorList>
            <person name="Zhou L.Y."/>
            <person name="Du Z.J."/>
        </authorList>
    </citation>
    <scope>NUCLEOTIDE SEQUENCE [LARGE SCALE GENOMIC DNA]</scope>
    <source>
        <strain evidence="7 8">S-5007</strain>
    </source>
</reference>
<feature type="transmembrane region" description="Helical" evidence="5">
    <location>
        <begin position="165"/>
        <end position="181"/>
    </location>
</feature>
<dbReference type="GO" id="GO:0005886">
    <property type="term" value="C:plasma membrane"/>
    <property type="evidence" value="ECO:0007669"/>
    <property type="project" value="TreeGrafter"/>
</dbReference>
<keyword evidence="8" id="KW-1185">Reference proteome</keyword>
<keyword evidence="2 5" id="KW-0812">Transmembrane</keyword>